<organism evidence="1 2">
    <name type="scientific">Novosphingobium capsulatum</name>
    <dbReference type="NCBI Taxonomy" id="13688"/>
    <lineage>
        <taxon>Bacteria</taxon>
        <taxon>Pseudomonadati</taxon>
        <taxon>Pseudomonadota</taxon>
        <taxon>Alphaproteobacteria</taxon>
        <taxon>Sphingomonadales</taxon>
        <taxon>Sphingomonadaceae</taxon>
        <taxon>Novosphingobium</taxon>
    </lineage>
</organism>
<keyword evidence="2" id="KW-1185">Reference proteome</keyword>
<accession>A0ABU1MNZ1</accession>
<protein>
    <submittedName>
        <fullName evidence="1">Uncharacterized protein</fullName>
    </submittedName>
</protein>
<reference evidence="1 2" key="1">
    <citation type="submission" date="2023-07" db="EMBL/GenBank/DDBJ databases">
        <title>Sorghum-associated microbial communities from plants grown in Nebraska, USA.</title>
        <authorList>
            <person name="Schachtman D."/>
        </authorList>
    </citation>
    <scope>NUCLEOTIDE SEQUENCE [LARGE SCALE GENOMIC DNA]</scope>
    <source>
        <strain evidence="1 2">DS1027</strain>
    </source>
</reference>
<comment type="caution">
    <text evidence="1">The sequence shown here is derived from an EMBL/GenBank/DDBJ whole genome shotgun (WGS) entry which is preliminary data.</text>
</comment>
<gene>
    <name evidence="1" type="ORF">J2792_002943</name>
</gene>
<name>A0ABU1MNZ1_9SPHN</name>
<sequence>MLQRALAGALRGTVKLDFAPTGLVCTIEAHNDAVFRV</sequence>
<evidence type="ECO:0000313" key="2">
    <source>
        <dbReference type="Proteomes" id="UP001184150"/>
    </source>
</evidence>
<dbReference type="Proteomes" id="UP001184150">
    <property type="component" value="Unassembled WGS sequence"/>
</dbReference>
<proteinExistence type="predicted"/>
<dbReference type="EMBL" id="JAVDRD010000007">
    <property type="protein sequence ID" value="MDR6512060.1"/>
    <property type="molecule type" value="Genomic_DNA"/>
</dbReference>
<evidence type="ECO:0000313" key="1">
    <source>
        <dbReference type="EMBL" id="MDR6512060.1"/>
    </source>
</evidence>